<proteinExistence type="predicted"/>
<evidence type="ECO:0000259" key="7">
    <source>
        <dbReference type="PROSITE" id="PS50893"/>
    </source>
</evidence>
<dbReference type="Pfam" id="PF00664">
    <property type="entry name" value="ABC_membrane"/>
    <property type="match status" value="1"/>
</dbReference>
<feature type="transmembrane region" description="Helical" evidence="6">
    <location>
        <begin position="52"/>
        <end position="71"/>
    </location>
</feature>
<dbReference type="InterPro" id="IPR027417">
    <property type="entry name" value="P-loop_NTPase"/>
</dbReference>
<comment type="subcellular location">
    <subcellularLocation>
        <location evidence="1">Cell membrane</location>
        <topology evidence="1">Multi-pass membrane protein</topology>
    </subcellularLocation>
</comment>
<dbReference type="PROSITE" id="PS50929">
    <property type="entry name" value="ABC_TM1F"/>
    <property type="match status" value="1"/>
</dbReference>
<keyword evidence="9" id="KW-0547">Nucleotide-binding</keyword>
<feature type="transmembrane region" description="Helical" evidence="6">
    <location>
        <begin position="276"/>
        <end position="299"/>
    </location>
</feature>
<evidence type="ECO:0000256" key="4">
    <source>
        <dbReference type="ARBA" id="ARBA00023136"/>
    </source>
</evidence>
<dbReference type="RefSeq" id="WP_254419473.1">
    <property type="nucleotide sequence ID" value="NZ_BAAAJB010000050.1"/>
</dbReference>
<feature type="region of interest" description="Disordered" evidence="5">
    <location>
        <begin position="352"/>
        <end position="381"/>
    </location>
</feature>
<keyword evidence="3 6" id="KW-1133">Transmembrane helix</keyword>
<evidence type="ECO:0000256" key="2">
    <source>
        <dbReference type="ARBA" id="ARBA00022692"/>
    </source>
</evidence>
<evidence type="ECO:0000256" key="1">
    <source>
        <dbReference type="ARBA" id="ARBA00004651"/>
    </source>
</evidence>
<keyword evidence="4 6" id="KW-0472">Membrane</keyword>
<dbReference type="CDD" id="cd07346">
    <property type="entry name" value="ABC_6TM_exporters"/>
    <property type="match status" value="1"/>
</dbReference>
<dbReference type="SUPFAM" id="SSF90123">
    <property type="entry name" value="ABC transporter transmembrane region"/>
    <property type="match status" value="1"/>
</dbReference>
<dbReference type="Pfam" id="PF00005">
    <property type="entry name" value="ABC_tran"/>
    <property type="match status" value="1"/>
</dbReference>
<evidence type="ECO:0000313" key="9">
    <source>
        <dbReference type="EMBL" id="USY20402.1"/>
    </source>
</evidence>
<dbReference type="GO" id="GO:0005524">
    <property type="term" value="F:ATP binding"/>
    <property type="evidence" value="ECO:0007669"/>
    <property type="project" value="UniProtKB-KW"/>
</dbReference>
<dbReference type="InterPro" id="IPR039421">
    <property type="entry name" value="Type_1_exporter"/>
</dbReference>
<dbReference type="PANTHER" id="PTHR43394:SF1">
    <property type="entry name" value="ATP-BINDING CASSETTE SUB-FAMILY B MEMBER 10, MITOCHONDRIAL"/>
    <property type="match status" value="1"/>
</dbReference>
<dbReference type="InterPro" id="IPR011527">
    <property type="entry name" value="ABC1_TM_dom"/>
</dbReference>
<reference evidence="9" key="1">
    <citation type="submission" date="2022-06" db="EMBL/GenBank/DDBJ databases">
        <authorList>
            <person name="Ping M."/>
        </authorList>
    </citation>
    <scope>NUCLEOTIDE SEQUENCE</scope>
    <source>
        <strain evidence="9">JCM11759T</strain>
    </source>
</reference>
<feature type="domain" description="ABC transporter" evidence="7">
    <location>
        <begin position="319"/>
        <end position="586"/>
    </location>
</feature>
<protein>
    <submittedName>
        <fullName evidence="9">ABC transporter ATP-binding protein/permease</fullName>
    </submittedName>
</protein>
<dbReference type="InterPro" id="IPR017871">
    <property type="entry name" value="ABC_transporter-like_CS"/>
</dbReference>
<dbReference type="PANTHER" id="PTHR43394">
    <property type="entry name" value="ATP-DEPENDENT PERMEASE MDL1, MITOCHONDRIAL"/>
    <property type="match status" value="1"/>
</dbReference>
<dbReference type="InterPro" id="IPR036640">
    <property type="entry name" value="ABC1_TM_sf"/>
</dbReference>
<keyword evidence="2 6" id="KW-0812">Transmembrane</keyword>
<evidence type="ECO:0000313" key="10">
    <source>
        <dbReference type="Proteomes" id="UP001055940"/>
    </source>
</evidence>
<name>A0ABY5D7R0_9ACTN</name>
<feature type="region of interest" description="Disordered" evidence="5">
    <location>
        <begin position="1"/>
        <end position="30"/>
    </location>
</feature>
<keyword evidence="9" id="KW-0067">ATP-binding</keyword>
<gene>
    <name evidence="9" type="ORF">NE857_01695</name>
</gene>
<dbReference type="Gene3D" id="1.20.1560.10">
    <property type="entry name" value="ABC transporter type 1, transmembrane domain"/>
    <property type="match status" value="1"/>
</dbReference>
<dbReference type="Gene3D" id="3.40.50.300">
    <property type="entry name" value="P-loop containing nucleotide triphosphate hydrolases"/>
    <property type="match status" value="1"/>
</dbReference>
<dbReference type="PROSITE" id="PS50893">
    <property type="entry name" value="ABC_TRANSPORTER_2"/>
    <property type="match status" value="1"/>
</dbReference>
<keyword evidence="10" id="KW-1185">Reference proteome</keyword>
<organism evidence="9 10">
    <name type="scientific">Nocardiopsis exhalans</name>
    <dbReference type="NCBI Taxonomy" id="163604"/>
    <lineage>
        <taxon>Bacteria</taxon>
        <taxon>Bacillati</taxon>
        <taxon>Actinomycetota</taxon>
        <taxon>Actinomycetes</taxon>
        <taxon>Streptosporangiales</taxon>
        <taxon>Nocardiopsidaceae</taxon>
        <taxon>Nocardiopsis</taxon>
    </lineage>
</organism>
<sequence length="596" mass="63746">MPDATGVPPSATGVPGPWGTRPLPRSALPPVGDPDLRGPLRFVWWLIAEQPWRVLCGSFFGTLWMVGLVFPPYVLARAIDDGLRAENPRALFLWAGTAAAVAVATATVSILRHRTMSLIRTDAAHRTMRAITRHSTVLGSSLSRRVSSGELSTVQASDVLRIANILTMTGPGVGAVIAYAGVSVLLFTISPLLAAIVVLGVPVLAVVIGPLMGRLHGRQSVYREHQGHTTALAADIVSGLRVLCGIGGKAHFARRYEERSGELLKQGYRVSETTSWFHAVSACLPVVFLGAVTWVAARLTVTGQITVGETVAVYAYVAILILPVFFLIEGANSMIEGLVSVRRALDLLTLRPPDTGSGRDRPGPEEGSELIEPDSGVRVPPGRTTALVSADSHHTAHIVDRLGRYTASDTSWGGVPLRDLELDEVRHRILVSDNDAYLFAGSLREVLDPHGTRDDTEIHSALHVAGADDVVTSMPDGLDSAVEPQGRNLSGGQRQRVRLARALLAAPEILLLVEPTSAVDAHTESTIAERLHEARAGRTTVVTGASPLLLDRADRVVLLVAGEVAAVGTHGELLAERPDYRALVFRGDLDEERPHE</sequence>
<feature type="transmembrane region" description="Helical" evidence="6">
    <location>
        <begin position="192"/>
        <end position="213"/>
    </location>
</feature>
<dbReference type="InterPro" id="IPR003439">
    <property type="entry name" value="ABC_transporter-like_ATP-bd"/>
</dbReference>
<dbReference type="PROSITE" id="PS00211">
    <property type="entry name" value="ABC_TRANSPORTER_1"/>
    <property type="match status" value="1"/>
</dbReference>
<evidence type="ECO:0000256" key="6">
    <source>
        <dbReference type="SAM" id="Phobius"/>
    </source>
</evidence>
<dbReference type="Proteomes" id="UP001055940">
    <property type="component" value="Chromosome"/>
</dbReference>
<feature type="transmembrane region" description="Helical" evidence="6">
    <location>
        <begin position="165"/>
        <end position="186"/>
    </location>
</feature>
<feature type="transmembrane region" description="Helical" evidence="6">
    <location>
        <begin position="311"/>
        <end position="328"/>
    </location>
</feature>
<evidence type="ECO:0000256" key="5">
    <source>
        <dbReference type="SAM" id="MobiDB-lite"/>
    </source>
</evidence>
<accession>A0ABY5D7R0</accession>
<dbReference type="EMBL" id="CP099837">
    <property type="protein sequence ID" value="USY20402.1"/>
    <property type="molecule type" value="Genomic_DNA"/>
</dbReference>
<feature type="domain" description="ABC transmembrane type-1" evidence="8">
    <location>
        <begin position="57"/>
        <end position="336"/>
    </location>
</feature>
<feature type="transmembrane region" description="Helical" evidence="6">
    <location>
        <begin position="91"/>
        <end position="111"/>
    </location>
</feature>
<dbReference type="SUPFAM" id="SSF52540">
    <property type="entry name" value="P-loop containing nucleoside triphosphate hydrolases"/>
    <property type="match status" value="1"/>
</dbReference>
<evidence type="ECO:0000256" key="3">
    <source>
        <dbReference type="ARBA" id="ARBA00022989"/>
    </source>
</evidence>
<evidence type="ECO:0000259" key="8">
    <source>
        <dbReference type="PROSITE" id="PS50929"/>
    </source>
</evidence>